<dbReference type="PANTHER" id="PTHR31744">
    <property type="entry name" value="PROTEIN CUP-SHAPED COTYLEDON 2-RELATED"/>
    <property type="match status" value="1"/>
</dbReference>
<feature type="transmembrane region" description="Helical" evidence="5">
    <location>
        <begin position="207"/>
        <end position="227"/>
    </location>
</feature>
<dbReference type="InterPro" id="IPR003441">
    <property type="entry name" value="NAC-dom"/>
</dbReference>
<keyword evidence="1" id="KW-0805">Transcription regulation</keyword>
<keyword evidence="5" id="KW-0812">Transmembrane</keyword>
<protein>
    <submittedName>
        <fullName evidence="7">NAC domain-containing protein 87-like isoform X1</fullName>
    </submittedName>
</protein>
<name>A0AAD6L9U4_9ROSI</name>
<dbReference type="PANTHER" id="PTHR31744:SF92">
    <property type="entry name" value="NAC DOMAIN-CONTAINING PROTEIN 87"/>
    <property type="match status" value="1"/>
</dbReference>
<evidence type="ECO:0000256" key="4">
    <source>
        <dbReference type="ARBA" id="ARBA00023242"/>
    </source>
</evidence>
<keyword evidence="5" id="KW-0472">Membrane</keyword>
<reference evidence="7" key="1">
    <citation type="journal article" date="2023" name="Mol. Ecol. Resour.">
        <title>Chromosome-level genome assembly of a triploid poplar Populus alba 'Berolinensis'.</title>
        <authorList>
            <person name="Chen S."/>
            <person name="Yu Y."/>
            <person name="Wang X."/>
            <person name="Wang S."/>
            <person name="Zhang T."/>
            <person name="Zhou Y."/>
            <person name="He R."/>
            <person name="Meng N."/>
            <person name="Wang Y."/>
            <person name="Liu W."/>
            <person name="Liu Z."/>
            <person name="Liu J."/>
            <person name="Guo Q."/>
            <person name="Huang H."/>
            <person name="Sederoff R.R."/>
            <person name="Wang G."/>
            <person name="Qu G."/>
            <person name="Chen S."/>
        </authorList>
    </citation>
    <scope>NUCLEOTIDE SEQUENCE</scope>
    <source>
        <strain evidence="7">SC-2020</strain>
    </source>
</reference>
<dbReference type="InterPro" id="IPR036093">
    <property type="entry name" value="NAC_dom_sf"/>
</dbReference>
<dbReference type="GO" id="GO:0005634">
    <property type="term" value="C:nucleus"/>
    <property type="evidence" value="ECO:0007669"/>
    <property type="project" value="UniProtKB-ARBA"/>
</dbReference>
<dbReference type="FunFam" id="2.170.150.80:FF:000006">
    <property type="entry name" value="NAC domain-containing protein 100-like"/>
    <property type="match status" value="1"/>
</dbReference>
<dbReference type="PROSITE" id="PS51005">
    <property type="entry name" value="NAC"/>
    <property type="match status" value="1"/>
</dbReference>
<proteinExistence type="predicted"/>
<keyword evidence="8" id="KW-1185">Reference proteome</keyword>
<dbReference type="Gene3D" id="2.170.150.80">
    <property type="entry name" value="NAC domain"/>
    <property type="match status" value="1"/>
</dbReference>
<dbReference type="EMBL" id="JAQIZT010000019">
    <property type="protein sequence ID" value="KAJ6951695.1"/>
    <property type="molecule type" value="Genomic_DNA"/>
</dbReference>
<keyword evidence="2" id="KW-0238">DNA-binding</keyword>
<dbReference type="Proteomes" id="UP001164929">
    <property type="component" value="Chromosome 19"/>
</dbReference>
<dbReference type="AlphaFoldDB" id="A0AAD6L9U4"/>
<sequence>MTMEEAVVVNKGDDLIDLPPGFRFHPTDEEIITHYLTEKVMNGCFCASAIGEVDLNKCEPWDLPKKAKMGEKEWYFFCQRDRKYPTGMRTNRATESGYWKATGKDKEIYKGKNSLVGMKKTLVFYKGRAPKGEKSNWVMHEYRLEGKFSYYSLPKVARVCNHMHKVPIFSFLYIFLLVVIKESLSCYLLSHLLNVFHFFAFDLVESFFHGFLFFVLLYLSFCFCFCVKEESGLSMTLFLAMFLQDEWVVCRIFHKSTGIKKTSIHDLLRVNSFGDDFLDYSSLPPFMDPLNYNSRPSTSSFSGGDNNEFKAMATRSSDGNYFSNTSMLNNNQNFVQPPNTSYQAPNSSFHPQIPASNPLYTFQTSTPNMPGYLHQGKSSSNSFQNFQNSIFSDNEHSLLRSLARNSYREASGLEKQCKVERFSSNQSMVSLSQDTGLSTDVNTTAEISSVVSKQEIGSHDKVFEDLEGPSAGPIADLDCLWDY</sequence>
<evidence type="ECO:0000256" key="3">
    <source>
        <dbReference type="ARBA" id="ARBA00023163"/>
    </source>
</evidence>
<evidence type="ECO:0000256" key="2">
    <source>
        <dbReference type="ARBA" id="ARBA00023125"/>
    </source>
</evidence>
<organism evidence="7 8">
    <name type="scientific">Populus alba x Populus x berolinensis</name>
    <dbReference type="NCBI Taxonomy" id="444605"/>
    <lineage>
        <taxon>Eukaryota</taxon>
        <taxon>Viridiplantae</taxon>
        <taxon>Streptophyta</taxon>
        <taxon>Embryophyta</taxon>
        <taxon>Tracheophyta</taxon>
        <taxon>Spermatophyta</taxon>
        <taxon>Magnoliopsida</taxon>
        <taxon>eudicotyledons</taxon>
        <taxon>Gunneridae</taxon>
        <taxon>Pentapetalae</taxon>
        <taxon>rosids</taxon>
        <taxon>fabids</taxon>
        <taxon>Malpighiales</taxon>
        <taxon>Salicaceae</taxon>
        <taxon>Saliceae</taxon>
        <taxon>Populus</taxon>
    </lineage>
</organism>
<evidence type="ECO:0000256" key="5">
    <source>
        <dbReference type="SAM" id="Phobius"/>
    </source>
</evidence>
<feature type="domain" description="NAC" evidence="6">
    <location>
        <begin position="18"/>
        <end position="159"/>
    </location>
</feature>
<gene>
    <name evidence="7" type="ORF">NC653_040983</name>
</gene>
<dbReference type="SUPFAM" id="SSF101941">
    <property type="entry name" value="NAC domain"/>
    <property type="match status" value="1"/>
</dbReference>
<dbReference type="Pfam" id="PF02365">
    <property type="entry name" value="NAM"/>
    <property type="match status" value="1"/>
</dbReference>
<feature type="transmembrane region" description="Helical" evidence="5">
    <location>
        <begin position="171"/>
        <end position="201"/>
    </location>
</feature>
<keyword evidence="3" id="KW-0804">Transcription</keyword>
<dbReference type="GO" id="GO:0006355">
    <property type="term" value="P:regulation of DNA-templated transcription"/>
    <property type="evidence" value="ECO:0007669"/>
    <property type="project" value="InterPro"/>
</dbReference>
<keyword evidence="4" id="KW-0539">Nucleus</keyword>
<accession>A0AAD6L9U4</accession>
<evidence type="ECO:0000313" key="7">
    <source>
        <dbReference type="EMBL" id="KAJ6951695.1"/>
    </source>
</evidence>
<keyword evidence="5" id="KW-1133">Transmembrane helix</keyword>
<evidence type="ECO:0000259" key="6">
    <source>
        <dbReference type="PROSITE" id="PS51005"/>
    </source>
</evidence>
<evidence type="ECO:0000313" key="8">
    <source>
        <dbReference type="Proteomes" id="UP001164929"/>
    </source>
</evidence>
<evidence type="ECO:0000256" key="1">
    <source>
        <dbReference type="ARBA" id="ARBA00023015"/>
    </source>
</evidence>
<comment type="caution">
    <text evidence="7">The sequence shown here is derived from an EMBL/GenBank/DDBJ whole genome shotgun (WGS) entry which is preliminary data.</text>
</comment>
<dbReference type="GO" id="GO:0000976">
    <property type="term" value="F:transcription cis-regulatory region binding"/>
    <property type="evidence" value="ECO:0007669"/>
    <property type="project" value="UniProtKB-ARBA"/>
</dbReference>